<evidence type="ECO:0000256" key="5">
    <source>
        <dbReference type="ARBA" id="ARBA00022692"/>
    </source>
</evidence>
<keyword evidence="12 18" id="KW-0472">Membrane</keyword>
<organism evidence="22 23">
    <name type="scientific">Morus notabilis</name>
    <dbReference type="NCBI Taxonomy" id="981085"/>
    <lineage>
        <taxon>Eukaryota</taxon>
        <taxon>Viridiplantae</taxon>
        <taxon>Streptophyta</taxon>
        <taxon>Embryophyta</taxon>
        <taxon>Tracheophyta</taxon>
        <taxon>Spermatophyta</taxon>
        <taxon>Magnoliopsida</taxon>
        <taxon>eudicotyledons</taxon>
        <taxon>Gunneridae</taxon>
        <taxon>Pentapetalae</taxon>
        <taxon>rosids</taxon>
        <taxon>fabids</taxon>
        <taxon>Rosales</taxon>
        <taxon>Moraceae</taxon>
        <taxon>Moreae</taxon>
        <taxon>Morus</taxon>
    </lineage>
</organism>
<feature type="binding site" evidence="17">
    <location>
        <position position="373"/>
    </location>
    <ligand>
        <name>ATP</name>
        <dbReference type="ChEBI" id="CHEBI:30616"/>
    </ligand>
</feature>
<dbReference type="GO" id="GO:0005886">
    <property type="term" value="C:plasma membrane"/>
    <property type="evidence" value="ECO:0007669"/>
    <property type="project" value="TreeGrafter"/>
</dbReference>
<dbReference type="InterPro" id="IPR000719">
    <property type="entry name" value="Prot_kinase_dom"/>
</dbReference>
<comment type="subcellular location">
    <subcellularLocation>
        <location evidence="1">Membrane</location>
        <topology evidence="1">Single-pass membrane protein</topology>
    </subcellularLocation>
</comment>
<keyword evidence="11 18" id="KW-1133">Transmembrane helix</keyword>
<evidence type="ECO:0000256" key="12">
    <source>
        <dbReference type="ARBA" id="ARBA00023136"/>
    </source>
</evidence>
<evidence type="ECO:0000256" key="2">
    <source>
        <dbReference type="ARBA" id="ARBA00012513"/>
    </source>
</evidence>
<evidence type="ECO:0000256" key="9">
    <source>
        <dbReference type="ARBA" id="ARBA00022777"/>
    </source>
</evidence>
<feature type="domain" description="Gnk2-homologous" evidence="21">
    <location>
        <begin position="137"/>
        <end position="257"/>
    </location>
</feature>
<feature type="domain" description="Gnk2-homologous" evidence="21">
    <location>
        <begin position="26"/>
        <end position="131"/>
    </location>
</feature>
<dbReference type="Pfam" id="PF00069">
    <property type="entry name" value="Pkinase"/>
    <property type="match status" value="1"/>
</dbReference>
<evidence type="ECO:0000256" key="18">
    <source>
        <dbReference type="SAM" id="Phobius"/>
    </source>
</evidence>
<dbReference type="SUPFAM" id="SSF56112">
    <property type="entry name" value="Protein kinase-like (PK-like)"/>
    <property type="match status" value="1"/>
</dbReference>
<dbReference type="Pfam" id="PF01657">
    <property type="entry name" value="Stress-antifung"/>
    <property type="match status" value="2"/>
</dbReference>
<name>W9S266_9ROSA</name>
<dbReference type="eggNOG" id="ENOG502QWDY">
    <property type="taxonomic scope" value="Eukaryota"/>
</dbReference>
<dbReference type="InterPro" id="IPR002902">
    <property type="entry name" value="GNK2"/>
</dbReference>
<gene>
    <name evidence="22" type="ORF">L484_011547</name>
</gene>
<dbReference type="PROSITE" id="PS51473">
    <property type="entry name" value="GNK2"/>
    <property type="match status" value="2"/>
</dbReference>
<dbReference type="PANTHER" id="PTHR27002:SF1050">
    <property type="entry name" value="CYSTEINE-RICH RECEPTOR-LIKE PROTEIN KINASE 5"/>
    <property type="match status" value="1"/>
</dbReference>
<evidence type="ECO:0000256" key="13">
    <source>
        <dbReference type="ARBA" id="ARBA00023170"/>
    </source>
</evidence>
<proteinExistence type="predicted"/>
<dbReference type="GO" id="GO:0005524">
    <property type="term" value="F:ATP binding"/>
    <property type="evidence" value="ECO:0007669"/>
    <property type="project" value="UniProtKB-UniRule"/>
</dbReference>
<dbReference type="Gene3D" id="3.30.430.20">
    <property type="entry name" value="Gnk2 domain, C-X8-C-X2-C motif"/>
    <property type="match status" value="2"/>
</dbReference>
<evidence type="ECO:0000256" key="16">
    <source>
        <dbReference type="ARBA" id="ARBA00048679"/>
    </source>
</evidence>
<dbReference type="Gene3D" id="1.10.510.10">
    <property type="entry name" value="Transferase(Phosphotransferase) domain 1"/>
    <property type="match status" value="2"/>
</dbReference>
<dbReference type="FunFam" id="3.30.430.20:FF:000003">
    <property type="entry name" value="Cysteine-rich RLK (RECEPTOR-like protein kinase) 10"/>
    <property type="match status" value="1"/>
</dbReference>
<dbReference type="Proteomes" id="UP000030645">
    <property type="component" value="Unassembled WGS sequence"/>
</dbReference>
<comment type="catalytic activity">
    <reaction evidence="16">
        <text>L-seryl-[protein] + ATP = O-phospho-L-seryl-[protein] + ADP + H(+)</text>
        <dbReference type="Rhea" id="RHEA:17989"/>
        <dbReference type="Rhea" id="RHEA-COMP:9863"/>
        <dbReference type="Rhea" id="RHEA-COMP:11604"/>
        <dbReference type="ChEBI" id="CHEBI:15378"/>
        <dbReference type="ChEBI" id="CHEBI:29999"/>
        <dbReference type="ChEBI" id="CHEBI:30616"/>
        <dbReference type="ChEBI" id="CHEBI:83421"/>
        <dbReference type="ChEBI" id="CHEBI:456216"/>
        <dbReference type="EC" id="2.7.11.1"/>
    </reaction>
</comment>
<evidence type="ECO:0000256" key="19">
    <source>
        <dbReference type="SAM" id="SignalP"/>
    </source>
</evidence>
<dbReference type="InterPro" id="IPR017441">
    <property type="entry name" value="Protein_kinase_ATP_BS"/>
</dbReference>
<evidence type="ECO:0000256" key="11">
    <source>
        <dbReference type="ARBA" id="ARBA00022989"/>
    </source>
</evidence>
<evidence type="ECO:0000313" key="23">
    <source>
        <dbReference type="Proteomes" id="UP000030645"/>
    </source>
</evidence>
<evidence type="ECO:0000256" key="15">
    <source>
        <dbReference type="ARBA" id="ARBA00047899"/>
    </source>
</evidence>
<keyword evidence="8 17" id="KW-0547">Nucleotide-binding</keyword>
<dbReference type="PROSITE" id="PS50011">
    <property type="entry name" value="PROTEIN_KINASE_DOM"/>
    <property type="match status" value="1"/>
</dbReference>
<keyword evidence="9 22" id="KW-0418">Kinase</keyword>
<protein>
    <recommendedName>
        <fullName evidence="2">non-specific serine/threonine protein kinase</fullName>
        <ecNumber evidence="2">2.7.11.1</ecNumber>
    </recommendedName>
</protein>
<dbReference type="PANTHER" id="PTHR27002">
    <property type="entry name" value="RECEPTOR-LIKE SERINE/THREONINE-PROTEIN KINASE SD1-8"/>
    <property type="match status" value="1"/>
</dbReference>
<evidence type="ECO:0000259" key="21">
    <source>
        <dbReference type="PROSITE" id="PS51473"/>
    </source>
</evidence>
<feature type="signal peptide" evidence="19">
    <location>
        <begin position="1"/>
        <end position="22"/>
    </location>
</feature>
<keyword evidence="14" id="KW-0325">Glycoprotein</keyword>
<evidence type="ECO:0000256" key="17">
    <source>
        <dbReference type="PROSITE-ProRule" id="PRU10141"/>
    </source>
</evidence>
<dbReference type="SMART" id="SM00220">
    <property type="entry name" value="S_TKc"/>
    <property type="match status" value="1"/>
</dbReference>
<feature type="transmembrane region" description="Helical" evidence="18">
    <location>
        <begin position="278"/>
        <end position="304"/>
    </location>
</feature>
<sequence length="630" mass="70228">MPSLNLMHFLIMISILVITSKSITPIHRSHFCSNTTTFSPNTTYNSHLNKLLASLSAAAALSEFFAQKTVGVSPPGSSVYGSYLCRGDLDTTACHTCIATATDDAPQRCPFKKEAVLWYDGCMLRYSNRPFFGIMEEKPSSFVVDPWNGTRQEGFKKALEEAIMSESALAEAANNTSSNGNYNNIKQIKYYFRTKEVKVTSFQTICSLVQCTPDLESGECRKCLKDAMRMIGSCCEGKEGATILFPSCNVRFELFPFYNRNTTTANDQIKPKGKDHRISILIVIATVISIIFVSLAYFFLGYCLSRLRRAKRKKDPIPQQNGNEITSTDSLQFDLITLEIATNEFSNDNKLGHGGFGDVYKGILGNGQQIAVKRPSRSSGRESLEQFKNEVALVAKLQHRNLVRLLGFCMEADPEKRIQLDWPTRCKIIEGIARGILYLHEDSRLRIIHRDLKASNILLDGEMNPKISDFGIAKMFGIDDQTEGNTKTIVGTYFGVILLEILTGTKNSGFHPTKLASSLLPHAWQLWNEGKALELMDPVLKTSCPANEFLRNMQIGLLCVQEEPLIRPTMSSVAMMLKSDHQSSMGRLSNPRPAPFSGGRFNNDMNEHDELGIDDYCSTSSLTVSVLDPR</sequence>
<dbReference type="GO" id="GO:0004674">
    <property type="term" value="F:protein serine/threonine kinase activity"/>
    <property type="evidence" value="ECO:0007669"/>
    <property type="project" value="UniProtKB-KW"/>
</dbReference>
<dbReference type="InterPro" id="IPR011009">
    <property type="entry name" value="Kinase-like_dom_sf"/>
</dbReference>
<dbReference type="GO" id="GO:0042742">
    <property type="term" value="P:defense response to bacterium"/>
    <property type="evidence" value="ECO:0007669"/>
    <property type="project" value="TreeGrafter"/>
</dbReference>
<dbReference type="FunFam" id="3.30.200.20:FF:000727">
    <property type="entry name" value="Cysteine-rich RLK (RECEPTOR-like protein kinase) 23"/>
    <property type="match status" value="1"/>
</dbReference>
<evidence type="ECO:0000313" key="22">
    <source>
        <dbReference type="EMBL" id="EXB83253.1"/>
    </source>
</evidence>
<reference evidence="23" key="1">
    <citation type="submission" date="2013-01" db="EMBL/GenBank/DDBJ databases">
        <title>Draft Genome Sequence of a Mulberry Tree, Morus notabilis C.K. Schneid.</title>
        <authorList>
            <person name="He N."/>
            <person name="Zhao S."/>
        </authorList>
    </citation>
    <scope>NUCLEOTIDE SEQUENCE</scope>
</reference>
<dbReference type="InterPro" id="IPR038408">
    <property type="entry name" value="GNK2_sf"/>
</dbReference>
<evidence type="ECO:0000256" key="8">
    <source>
        <dbReference type="ARBA" id="ARBA00022741"/>
    </source>
</evidence>
<feature type="chain" id="PRO_5004930057" description="non-specific serine/threonine protein kinase" evidence="19">
    <location>
        <begin position="23"/>
        <end position="630"/>
    </location>
</feature>
<dbReference type="Gene3D" id="3.30.200.20">
    <property type="entry name" value="Phosphorylase Kinase, domain 1"/>
    <property type="match status" value="1"/>
</dbReference>
<accession>W9S266</accession>
<evidence type="ECO:0000256" key="6">
    <source>
        <dbReference type="ARBA" id="ARBA00022729"/>
    </source>
</evidence>
<keyword evidence="3" id="KW-0723">Serine/threonine-protein kinase</keyword>
<evidence type="ECO:0000256" key="1">
    <source>
        <dbReference type="ARBA" id="ARBA00004167"/>
    </source>
</evidence>
<evidence type="ECO:0000256" key="4">
    <source>
        <dbReference type="ARBA" id="ARBA00022679"/>
    </source>
</evidence>
<evidence type="ECO:0000256" key="14">
    <source>
        <dbReference type="ARBA" id="ARBA00023180"/>
    </source>
</evidence>
<comment type="catalytic activity">
    <reaction evidence="15">
        <text>L-threonyl-[protein] + ATP = O-phospho-L-threonyl-[protein] + ADP + H(+)</text>
        <dbReference type="Rhea" id="RHEA:46608"/>
        <dbReference type="Rhea" id="RHEA-COMP:11060"/>
        <dbReference type="Rhea" id="RHEA-COMP:11605"/>
        <dbReference type="ChEBI" id="CHEBI:15378"/>
        <dbReference type="ChEBI" id="CHEBI:30013"/>
        <dbReference type="ChEBI" id="CHEBI:30616"/>
        <dbReference type="ChEBI" id="CHEBI:61977"/>
        <dbReference type="ChEBI" id="CHEBI:456216"/>
        <dbReference type="EC" id="2.7.11.1"/>
    </reaction>
</comment>
<keyword evidence="6 19" id="KW-0732">Signal</keyword>
<dbReference type="PROSITE" id="PS00107">
    <property type="entry name" value="PROTEIN_KINASE_ATP"/>
    <property type="match status" value="1"/>
</dbReference>
<keyword evidence="23" id="KW-1185">Reference proteome</keyword>
<evidence type="ECO:0000259" key="20">
    <source>
        <dbReference type="PROSITE" id="PS50011"/>
    </source>
</evidence>
<dbReference type="EMBL" id="KE344881">
    <property type="protein sequence ID" value="EXB83253.1"/>
    <property type="molecule type" value="Genomic_DNA"/>
</dbReference>
<dbReference type="CDD" id="cd23509">
    <property type="entry name" value="Gnk2-like"/>
    <property type="match status" value="2"/>
</dbReference>
<evidence type="ECO:0000256" key="10">
    <source>
        <dbReference type="ARBA" id="ARBA00022840"/>
    </source>
</evidence>
<dbReference type="FunFam" id="1.10.510.10:FF:001023">
    <property type="entry name" value="Os07g0541700 protein"/>
    <property type="match status" value="1"/>
</dbReference>
<keyword evidence="5 18" id="KW-0812">Transmembrane</keyword>
<dbReference type="AlphaFoldDB" id="W9S266"/>
<dbReference type="PROSITE" id="PS00108">
    <property type="entry name" value="PROTEIN_KINASE_ST"/>
    <property type="match status" value="1"/>
</dbReference>
<evidence type="ECO:0000256" key="7">
    <source>
        <dbReference type="ARBA" id="ARBA00022737"/>
    </source>
</evidence>
<feature type="domain" description="Protein kinase" evidence="20">
    <location>
        <begin position="345"/>
        <end position="630"/>
    </location>
</feature>
<keyword evidence="10 17" id="KW-0067">ATP-binding</keyword>
<evidence type="ECO:0000256" key="3">
    <source>
        <dbReference type="ARBA" id="ARBA00022527"/>
    </source>
</evidence>
<keyword evidence="13 22" id="KW-0675">Receptor</keyword>
<dbReference type="InterPro" id="IPR008271">
    <property type="entry name" value="Ser/Thr_kinase_AS"/>
</dbReference>
<keyword evidence="7" id="KW-0677">Repeat</keyword>
<dbReference type="EC" id="2.7.11.1" evidence="2"/>
<keyword evidence="4" id="KW-0808">Transferase</keyword>